<dbReference type="Pfam" id="PF10670">
    <property type="entry name" value="DUF4198"/>
    <property type="match status" value="1"/>
</dbReference>
<dbReference type="InterPro" id="IPR019613">
    <property type="entry name" value="DUF4198"/>
</dbReference>
<dbReference type="RefSeq" id="WP_169640508.1">
    <property type="nucleotide sequence ID" value="NZ_CP048788.1"/>
</dbReference>
<dbReference type="EMBL" id="CP048788">
    <property type="protein sequence ID" value="QJF51293.1"/>
    <property type="molecule type" value="Genomic_DNA"/>
</dbReference>
<gene>
    <name evidence="1" type="ORF">G3256_09030</name>
</gene>
<accession>A0A858SUC5</accession>
<evidence type="ECO:0000313" key="2">
    <source>
        <dbReference type="Proteomes" id="UP000503308"/>
    </source>
</evidence>
<protein>
    <submittedName>
        <fullName evidence="1">DUF4198 domain-containing protein</fullName>
    </submittedName>
</protein>
<dbReference type="Proteomes" id="UP000503308">
    <property type="component" value="Chromosome"/>
</dbReference>
<keyword evidence="2" id="KW-1185">Reference proteome</keyword>
<name>A0A858SUC5_9RHOB</name>
<proteinExistence type="predicted"/>
<sequence length="268" mass="29098">MIKRLFLLIVLVQGVPALAHEFWIEPQQYQVQSGNELVADLKNGENFEGVSLGWFENNFSRFEIVSGDAVIPVPGRAGDFPALRVEAPGEGLAIILHETTPASLKYDEWQKFLNFAEHKAFDTAGAQHIENGWPQEGFRESYTRHAKALVAVGSGAGSDRAFGLETEIVALANPYAAGFDGRMPVRVLYQGAPRTGAQVEVFDRAPDGSVTVSLAQTDDSGTTEITVTPGHDYLLDAVVLRESPEAGTAENAPVWETLWAALTFSVPQ</sequence>
<dbReference type="KEGG" id="rpon:G3256_09030"/>
<reference evidence="1 2" key="1">
    <citation type="submission" date="2020-02" db="EMBL/GenBank/DDBJ databases">
        <title>Genome sequence of Roseobacter ponti.</title>
        <authorList>
            <person name="Hollensteiner J."/>
            <person name="Schneider D."/>
            <person name="Poehlein A."/>
            <person name="Daniel R."/>
        </authorList>
    </citation>
    <scope>NUCLEOTIDE SEQUENCE [LARGE SCALE GENOMIC DNA]</scope>
    <source>
        <strain evidence="1 2">DSM 106830</strain>
    </source>
</reference>
<organism evidence="1 2">
    <name type="scientific">Roseobacter ponti</name>
    <dbReference type="NCBI Taxonomy" id="1891787"/>
    <lineage>
        <taxon>Bacteria</taxon>
        <taxon>Pseudomonadati</taxon>
        <taxon>Pseudomonadota</taxon>
        <taxon>Alphaproteobacteria</taxon>
        <taxon>Rhodobacterales</taxon>
        <taxon>Roseobacteraceae</taxon>
        <taxon>Roseobacter</taxon>
    </lineage>
</organism>
<evidence type="ECO:0000313" key="1">
    <source>
        <dbReference type="EMBL" id="QJF51293.1"/>
    </source>
</evidence>
<dbReference type="AlphaFoldDB" id="A0A858SUC5"/>